<reference evidence="2" key="1">
    <citation type="journal article" date="2012" name="Science">
        <title>The Paleozoic origin of enzymatic lignin decomposition reconstructed from 31 fungal genomes.</title>
        <authorList>
            <person name="Floudas D."/>
            <person name="Binder M."/>
            <person name="Riley R."/>
            <person name="Barry K."/>
            <person name="Blanchette R.A."/>
            <person name="Henrissat B."/>
            <person name="Martinez A.T."/>
            <person name="Otillar R."/>
            <person name="Spatafora J.W."/>
            <person name="Yadav J.S."/>
            <person name="Aerts A."/>
            <person name="Benoit I."/>
            <person name="Boyd A."/>
            <person name="Carlson A."/>
            <person name="Copeland A."/>
            <person name="Coutinho P.M."/>
            <person name="de Vries R.P."/>
            <person name="Ferreira P."/>
            <person name="Findley K."/>
            <person name="Foster B."/>
            <person name="Gaskell J."/>
            <person name="Glotzer D."/>
            <person name="Gorecki P."/>
            <person name="Heitman J."/>
            <person name="Hesse C."/>
            <person name="Hori C."/>
            <person name="Igarashi K."/>
            <person name="Jurgens J.A."/>
            <person name="Kallen N."/>
            <person name="Kersten P."/>
            <person name="Kohler A."/>
            <person name="Kuees U."/>
            <person name="Kumar T.K.A."/>
            <person name="Kuo A."/>
            <person name="LaButti K."/>
            <person name="Larrondo L.F."/>
            <person name="Lindquist E."/>
            <person name="Ling A."/>
            <person name="Lombard V."/>
            <person name="Lucas S."/>
            <person name="Lundell T."/>
            <person name="Martin R."/>
            <person name="McLaughlin D.J."/>
            <person name="Morgenstern I."/>
            <person name="Morin E."/>
            <person name="Murat C."/>
            <person name="Nagy L.G."/>
            <person name="Nolan M."/>
            <person name="Ohm R.A."/>
            <person name="Patyshakuliyeva A."/>
            <person name="Rokas A."/>
            <person name="Ruiz-Duenas F.J."/>
            <person name="Sabat G."/>
            <person name="Salamov A."/>
            <person name="Samejima M."/>
            <person name="Schmutz J."/>
            <person name="Slot J.C."/>
            <person name="St John F."/>
            <person name="Stenlid J."/>
            <person name="Sun H."/>
            <person name="Sun S."/>
            <person name="Syed K."/>
            <person name="Tsang A."/>
            <person name="Wiebenga A."/>
            <person name="Young D."/>
            <person name="Pisabarro A."/>
            <person name="Eastwood D.C."/>
            <person name="Martin F."/>
            <person name="Cullen D."/>
            <person name="Grigoriev I.V."/>
            <person name="Hibbett D.S."/>
        </authorList>
    </citation>
    <scope>NUCLEOTIDE SEQUENCE [LARGE SCALE GENOMIC DNA]</scope>
    <source>
        <strain evidence="2">TFB10046</strain>
    </source>
</reference>
<evidence type="ECO:0000313" key="2">
    <source>
        <dbReference type="Proteomes" id="UP000006514"/>
    </source>
</evidence>
<protein>
    <submittedName>
        <fullName evidence="1">Uncharacterized protein</fullName>
    </submittedName>
</protein>
<organism evidence="1 2">
    <name type="scientific">Auricularia subglabra (strain TFB-10046 / SS5)</name>
    <name type="common">White-rot fungus</name>
    <name type="synonym">Auricularia delicata (strain TFB10046)</name>
    <dbReference type="NCBI Taxonomy" id="717982"/>
    <lineage>
        <taxon>Eukaryota</taxon>
        <taxon>Fungi</taxon>
        <taxon>Dikarya</taxon>
        <taxon>Basidiomycota</taxon>
        <taxon>Agaricomycotina</taxon>
        <taxon>Agaricomycetes</taxon>
        <taxon>Auriculariales</taxon>
        <taxon>Auriculariaceae</taxon>
        <taxon>Auricularia</taxon>
    </lineage>
</organism>
<dbReference type="AlphaFoldDB" id="J0CVJ9"/>
<accession>J0CVJ9</accession>
<evidence type="ECO:0000313" key="1">
    <source>
        <dbReference type="EMBL" id="EJD34445.1"/>
    </source>
</evidence>
<dbReference type="Proteomes" id="UP000006514">
    <property type="component" value="Unassembled WGS sequence"/>
</dbReference>
<proteinExistence type="predicted"/>
<gene>
    <name evidence="1" type="ORF">AURDEDRAFT_176507</name>
</gene>
<dbReference type="KEGG" id="adl:AURDEDRAFT_176507"/>
<name>J0CVJ9_AURST</name>
<sequence length="91" mass="9850">MPTRVASLSAERMLRRIHVLLREGSSESNERRFRGLLAPSVSSYLAASSLTLADIVRVDIIVGSYSMSGSGDVSFDDPVEIVVQASKLHST</sequence>
<dbReference type="InParanoid" id="J0CVJ9"/>
<dbReference type="EMBL" id="JH687947">
    <property type="protein sequence ID" value="EJD34445.1"/>
    <property type="molecule type" value="Genomic_DNA"/>
</dbReference>
<keyword evidence="2" id="KW-1185">Reference proteome</keyword>